<evidence type="ECO:0000313" key="5">
    <source>
        <dbReference type="Proteomes" id="UP000077671"/>
    </source>
</evidence>
<comment type="caution">
    <text evidence="4">The sequence shown here is derived from an EMBL/GenBank/DDBJ whole genome shotgun (WGS) entry which is preliminary data.</text>
</comment>
<feature type="compositionally biased region" description="Low complexity" evidence="2">
    <location>
        <begin position="114"/>
        <end position="124"/>
    </location>
</feature>
<feature type="compositionally biased region" description="Low complexity" evidence="2">
    <location>
        <begin position="169"/>
        <end position="190"/>
    </location>
</feature>
<feature type="compositionally biased region" description="Low complexity" evidence="2">
    <location>
        <begin position="784"/>
        <end position="802"/>
    </location>
</feature>
<feature type="compositionally biased region" description="Polar residues" evidence="2">
    <location>
        <begin position="230"/>
        <end position="242"/>
    </location>
</feature>
<evidence type="ECO:0000313" key="4">
    <source>
        <dbReference type="EMBL" id="KAE8256118.1"/>
    </source>
</evidence>
<feature type="compositionally biased region" description="Low complexity" evidence="2">
    <location>
        <begin position="1324"/>
        <end position="1337"/>
    </location>
</feature>
<dbReference type="EMBL" id="CAJHJG010005759">
    <property type="protein sequence ID" value="CAD6952458.1"/>
    <property type="molecule type" value="Genomic_DNA"/>
</dbReference>
<dbReference type="Pfam" id="PF05794">
    <property type="entry name" value="Tcp11"/>
    <property type="match status" value="2"/>
</dbReference>
<feature type="region of interest" description="Disordered" evidence="2">
    <location>
        <begin position="587"/>
        <end position="612"/>
    </location>
</feature>
<evidence type="ECO:0000313" key="3">
    <source>
        <dbReference type="EMBL" id="CAD6952458.1"/>
    </source>
</evidence>
<dbReference type="Proteomes" id="UP000077671">
    <property type="component" value="Unassembled WGS sequence"/>
</dbReference>
<feature type="region of interest" description="Disordered" evidence="2">
    <location>
        <begin position="777"/>
        <end position="806"/>
    </location>
</feature>
<feature type="compositionally biased region" description="Polar residues" evidence="2">
    <location>
        <begin position="126"/>
        <end position="140"/>
    </location>
</feature>
<sequence length="1522" mass="161795">MMNSSGAGPGNIGSSSNAAAAPATTTAAVSATNSRQPTSLRFNLTANEVSPSNDEADSAAAVTMAEAFAGAAAAATSSECTSDLVDRTRSGQRGGTTATAPSYLGKRRRKRSSQHSSPRTSPSPERQASTGNHSHHTSTALEEGNGELGRYALLSSNLARTQTRSQQHAASSSRTNSSTSSSAHATSYSAQEPRSPMTPTSAATRTARNRISTLQPRPSASQHSDVRTPPHSSTSGPNSDGTTSDDIESSAEAPELRLRVHGAVAAAEDVVARPPRGRALPVRGGSERAVERKGSSSKSGPAARLIRSILGSTPKEASAPEDPENPASAQQASADARQPFMLQPVPPARKRRKIVKGKTDLSGDQRQGAETALKDPDTADHDVEMASTSSLNLPLLEADTLEGGELSQTRAIADDSEAMQEVTLSVGPAPTLRRCAAAQEPGVASDLSIRPSTQGGSPLGQDERQQVCRQVETSLPTPQLPVAMHGHSGGHSNVVTTSPFLTRPASEIRRIHRLDIRRALSLPNLSAWKTLEIWKQARHSHSPPNFSKGVAVPPANLAIVTSCRGGPLHPDVQMKNVAASPADTAASSATAVSPTEISSSAATGPHLATESGHPAAHVSTQWTSVVPTHVGAEFNIVQPSFYPSITKQTLNELNLSEMLGNPQLRHDVVFDPHVQFRPNFEGERGRKVRESADQYWAAVAREIANGCTCLRFENGQLMPCVCPPTMLRSSPLSPATTMATEGPYISWPARIPFLIDALRDILDSILPSASAFTPQMSSSLQMRSHTSTSGANSNANASQARAGPSSLASGFSGFPTVAHPNANSMSHERMISHHALVLQLLDPAQITQEMKHGMLNLEGLIRFLAKVLKLHCAPMRDELVERMVAAVCNQGDVVRGLRMCFEILELMKLDIANHQLRTKRPELVETAVDFEVRWFRSQVAQGTLTLERTSRWFTLARRLTKEKLSAKVNVDAAMSRKEFISRAFNEGFLQLLFEAPVALPFAELVAIRKAGMASGIAPSSSSLNQAYTACYPETFQFDAYRLITFHNDITDLSVVYMFLLLFRQLACSPLEAAADFGKGKETTPNTTRQASPAAIRAQAALLASNELENMKNRIWCLLNEANAKVGAQSKFGGISPRVSVRSNGQAGAGANGRASAGLVFGSIKFENATWREGVKDVLLQVAAQATAVQKAAQHAAHVMACGQGKAKEDSEMELLKDDVVMDEADVDGGQQYNSAANPPSERVLAMLNSWMDTNLRVNSPLHKLCQSRLREVVLAILVDRLAGSPPASMATAVAAAEAAVRRKEEAKERALKISTAGAVAAAAAASAPAASTSASGVRRAGQIGHEEECGHPSKKLKVDHSNSASTLTGSANSPTSSSSTLPSPTDSPAPSTAGSASSRHSLAQQQAISLHRLLYAQQQQQQQQQQGGCSGTTSPFSSTPPTPLTPASSIPMTPLPRSPLWTTSTPEERDWPSALTRSGLEPFSAEVRLLGDRISTLAAFHLRVFRNLYERLDLSDLASATV</sequence>
<feature type="compositionally biased region" description="Basic and acidic residues" evidence="2">
    <location>
        <begin position="285"/>
        <end position="294"/>
    </location>
</feature>
<name>A0A177U504_9BASI</name>
<feature type="region of interest" description="Disordered" evidence="2">
    <location>
        <begin position="73"/>
        <end position="144"/>
    </location>
</feature>
<feature type="compositionally biased region" description="Polar residues" evidence="2">
    <location>
        <begin position="197"/>
        <end position="223"/>
    </location>
</feature>
<reference evidence="3" key="3">
    <citation type="submission" date="2020-10" db="EMBL/GenBank/DDBJ databases">
        <authorList>
            <person name="Sedaghatjoo S."/>
        </authorList>
    </citation>
    <scope>NUCLEOTIDE SEQUENCE</scope>
    <source>
        <strain evidence="3">AZH3</strain>
    </source>
</reference>
<dbReference type="PANTHER" id="PTHR12832:SF11">
    <property type="entry name" value="LD23868P"/>
    <property type="match status" value="1"/>
</dbReference>
<proteinExistence type="inferred from homology"/>
<feature type="region of interest" description="Disordered" evidence="2">
    <location>
        <begin position="438"/>
        <end position="467"/>
    </location>
</feature>
<feature type="compositionally biased region" description="Low complexity" evidence="2">
    <location>
        <begin position="327"/>
        <end position="336"/>
    </location>
</feature>
<reference evidence="4" key="1">
    <citation type="submission" date="2016-04" db="EMBL/GenBank/DDBJ databases">
        <authorList>
            <person name="Nguyen H.D."/>
            <person name="Kesanakurti P."/>
            <person name="Cullis J."/>
            <person name="Levesque C.A."/>
            <person name="Hambleton S."/>
        </authorList>
    </citation>
    <scope>NUCLEOTIDE SEQUENCE</scope>
    <source>
        <strain evidence="4">DAOMC 238032</strain>
    </source>
</reference>
<dbReference type="PANTHER" id="PTHR12832">
    <property type="entry name" value="TESTIS-SPECIFIC PROTEIN PBS13 T-COMPLEX 11"/>
    <property type="match status" value="1"/>
</dbReference>
<accession>A0A177U504</accession>
<dbReference type="InterPro" id="IPR008862">
    <property type="entry name" value="Tcp11"/>
</dbReference>
<feature type="region of interest" description="Disordered" evidence="2">
    <location>
        <begin position="1"/>
        <end position="59"/>
    </location>
</feature>
<feature type="compositionally biased region" description="Polar residues" evidence="2">
    <location>
        <begin position="35"/>
        <end position="53"/>
    </location>
</feature>
<gene>
    <name evidence="4" type="ORF">A4X03_0g5463</name>
    <name evidence="3" type="ORF">JKIAZH3_G1176</name>
</gene>
<evidence type="ECO:0000313" key="6">
    <source>
        <dbReference type="Proteomes" id="UP000836402"/>
    </source>
</evidence>
<evidence type="ECO:0000256" key="2">
    <source>
        <dbReference type="SAM" id="MobiDB-lite"/>
    </source>
</evidence>
<dbReference type="Proteomes" id="UP000836402">
    <property type="component" value="Unassembled WGS sequence"/>
</dbReference>
<feature type="region of interest" description="Disordered" evidence="2">
    <location>
        <begin position="275"/>
        <end position="379"/>
    </location>
</feature>
<keyword evidence="6" id="KW-1185">Reference proteome</keyword>
<feature type="compositionally biased region" description="Low complexity" evidence="2">
    <location>
        <begin position="1368"/>
        <end position="1398"/>
    </location>
</feature>
<organism evidence="4 5">
    <name type="scientific">Tilletia caries</name>
    <name type="common">wheat bunt fungus</name>
    <dbReference type="NCBI Taxonomy" id="13290"/>
    <lineage>
        <taxon>Eukaryota</taxon>
        <taxon>Fungi</taxon>
        <taxon>Dikarya</taxon>
        <taxon>Basidiomycota</taxon>
        <taxon>Ustilaginomycotina</taxon>
        <taxon>Exobasidiomycetes</taxon>
        <taxon>Tilletiales</taxon>
        <taxon>Tilletiaceae</taxon>
        <taxon>Tilletia</taxon>
    </lineage>
</organism>
<feature type="compositionally biased region" description="Basic and acidic residues" evidence="2">
    <location>
        <begin position="1344"/>
        <end position="1360"/>
    </location>
</feature>
<protein>
    <submittedName>
        <fullName evidence="4">Uncharacterized protein</fullName>
    </submittedName>
</protein>
<feature type="region of interest" description="Disordered" evidence="2">
    <location>
        <begin position="1416"/>
        <end position="1474"/>
    </location>
</feature>
<feature type="region of interest" description="Disordered" evidence="2">
    <location>
        <begin position="160"/>
        <end position="253"/>
    </location>
</feature>
<comment type="similarity">
    <text evidence="1">Belongs to the TCP11 family.</text>
</comment>
<dbReference type="GO" id="GO:0010737">
    <property type="term" value="P:protein kinase A signaling"/>
    <property type="evidence" value="ECO:0007669"/>
    <property type="project" value="TreeGrafter"/>
</dbReference>
<reference evidence="4" key="2">
    <citation type="journal article" date="2019" name="IMA Fungus">
        <title>Genome sequencing and comparison of five Tilletia species to identify candidate genes for the detection of regulated species infecting wheat.</title>
        <authorList>
            <person name="Nguyen H.D.T."/>
            <person name="Sultana T."/>
            <person name="Kesanakurti P."/>
            <person name="Hambleton S."/>
        </authorList>
    </citation>
    <scope>NUCLEOTIDE SEQUENCE</scope>
    <source>
        <strain evidence="4">DAOMC 238032</strain>
    </source>
</reference>
<feature type="compositionally biased region" description="Low complexity" evidence="2">
    <location>
        <begin position="1417"/>
        <end position="1437"/>
    </location>
</feature>
<feature type="compositionally biased region" description="Low complexity" evidence="2">
    <location>
        <begin position="1"/>
        <end position="34"/>
    </location>
</feature>
<feature type="region of interest" description="Disordered" evidence="2">
    <location>
        <begin position="1324"/>
        <end position="1403"/>
    </location>
</feature>
<evidence type="ECO:0000256" key="1">
    <source>
        <dbReference type="ARBA" id="ARBA00010954"/>
    </source>
</evidence>
<dbReference type="EMBL" id="LWDD02000875">
    <property type="protein sequence ID" value="KAE8256118.1"/>
    <property type="molecule type" value="Genomic_DNA"/>
</dbReference>